<reference evidence="2 3" key="1">
    <citation type="submission" date="2018-06" db="EMBL/GenBank/DDBJ databases">
        <title>Genomic Encyclopedia of Archaeal and Bacterial Type Strains, Phase II (KMG-II): from individual species to whole genera.</title>
        <authorList>
            <person name="Goeker M."/>
        </authorList>
    </citation>
    <scope>NUCLEOTIDE SEQUENCE [LARGE SCALE GENOMIC DNA]</scope>
    <source>
        <strain evidence="2 3">DSM 19830</strain>
    </source>
</reference>
<name>A0A2W7RID8_9BACT</name>
<keyword evidence="1" id="KW-0812">Transmembrane</keyword>
<keyword evidence="1" id="KW-1133">Transmembrane helix</keyword>
<gene>
    <name evidence="2" type="ORF">LV85_00346</name>
</gene>
<feature type="transmembrane region" description="Helical" evidence="1">
    <location>
        <begin position="41"/>
        <end position="63"/>
    </location>
</feature>
<feature type="transmembrane region" description="Helical" evidence="1">
    <location>
        <begin position="178"/>
        <end position="204"/>
    </location>
</feature>
<comment type="caution">
    <text evidence="2">The sequence shown here is derived from an EMBL/GenBank/DDBJ whole genome shotgun (WGS) entry which is preliminary data.</text>
</comment>
<dbReference type="Proteomes" id="UP000248882">
    <property type="component" value="Unassembled WGS sequence"/>
</dbReference>
<evidence type="ECO:0000313" key="2">
    <source>
        <dbReference type="EMBL" id="PZX58160.1"/>
    </source>
</evidence>
<feature type="transmembrane region" description="Helical" evidence="1">
    <location>
        <begin position="115"/>
        <end position="132"/>
    </location>
</feature>
<feature type="transmembrane region" description="Helical" evidence="1">
    <location>
        <begin position="144"/>
        <end position="166"/>
    </location>
</feature>
<proteinExistence type="predicted"/>
<organism evidence="2 3">
    <name type="scientific">Algoriphagus chordae</name>
    <dbReference type="NCBI Taxonomy" id="237019"/>
    <lineage>
        <taxon>Bacteria</taxon>
        <taxon>Pseudomonadati</taxon>
        <taxon>Bacteroidota</taxon>
        <taxon>Cytophagia</taxon>
        <taxon>Cytophagales</taxon>
        <taxon>Cyclobacteriaceae</taxon>
        <taxon>Algoriphagus</taxon>
    </lineage>
</organism>
<keyword evidence="1" id="KW-0472">Membrane</keyword>
<evidence type="ECO:0000313" key="3">
    <source>
        <dbReference type="Proteomes" id="UP000248882"/>
    </source>
</evidence>
<keyword evidence="3" id="KW-1185">Reference proteome</keyword>
<evidence type="ECO:0000256" key="1">
    <source>
        <dbReference type="SAM" id="Phobius"/>
    </source>
</evidence>
<dbReference type="OrthoDB" id="823982at2"/>
<feature type="transmembrane region" description="Helical" evidence="1">
    <location>
        <begin position="224"/>
        <end position="243"/>
    </location>
</feature>
<sequence length="261" mass="30566">MDSRFWKAFGDWYLFAIAAFLVIGTYYFLKLNRKEQANSYYWLPFLILVFTVFYENLGAYTNYNFEFKKSVNAFLGNTEFPKYNLWVYNLTNKQISTILYLFLIKTWLEPSKKKYINWMLIVFVSVAMFLQLSGIEPLYLNQPFIFSMGANMILLGSGLYFIGIITNDMYLKANPFRLLSFWQLTFLLFTYSLTYINSMTMIYLYEFNAPLGESIGQIDRVMGVLNKAILVLIIASPFLGRFFDPEPFNASKKVSDLSTQI</sequence>
<accession>A0A2W7RID8</accession>
<protein>
    <submittedName>
        <fullName evidence="2">Uncharacterized protein</fullName>
    </submittedName>
</protein>
<dbReference type="AlphaFoldDB" id="A0A2W7RID8"/>
<feature type="transmembrane region" description="Helical" evidence="1">
    <location>
        <begin position="12"/>
        <end position="29"/>
    </location>
</feature>
<dbReference type="EMBL" id="QKZT01000001">
    <property type="protein sequence ID" value="PZX58160.1"/>
    <property type="molecule type" value="Genomic_DNA"/>
</dbReference>